<dbReference type="AlphaFoldDB" id="A0A836KC07"/>
<dbReference type="OrthoDB" id="273436at2759"/>
<dbReference type="KEGG" id="lenr:94169401"/>
<dbReference type="Proteomes" id="UP000674179">
    <property type="component" value="Chromosome 32"/>
</dbReference>
<keyword evidence="3" id="KW-1185">Reference proteome</keyword>
<feature type="region of interest" description="Disordered" evidence="1">
    <location>
        <begin position="243"/>
        <end position="262"/>
    </location>
</feature>
<sequence>MSRSGPTSLSAPASTPFFSESPVPLPSLDALRKTDVVVRAYYASLARNPPIAPPSADTAAEKACVLPAAIVTAAGELQTTGEVFCAALAREVVEAAANLFASRSLDRLVGAYAACAAWDDMRDVVATSFLQQDYGDFVAMAQPKGSLLVANAATPAPLFLRSALSLAGVPTRTPLCALTPQSCITPPPLAVHHHTPIKLTHLSCPRPPASVPVDAYCRYVMALEEVPVPPGVLDVVQSSRRSGIARSRGTKTGTRRFEKGAAEKAVEPSLLTVPTPPISLKRFKRGNRMGKQCFTETSADAASSAAGAGTRSGQASAAGVQELSFDALTTAMRQAPSSFFGDTAEGLPHAERSVVRVMDTGNITAQFGGSETERRQAAKASPRSCGVMLLVEEDQLLSAERARVAPRLSSSRKNGVVCRVASPRGVSDAATEEMESAVHARASSKDAAEEPPQRDRGTKGQALTVAVAHAKEAARAREAWLSSFYTTADTSAMTPLQDQVQVYPSAGVTVIAASDSAPASSPPLRSNKAAVDHSIIVSGGDFVVPADRMTLSSFDDKRAPLRKGNGGCARAPNSHRDNARAARLVKAAFSGPKVSEH</sequence>
<feature type="compositionally biased region" description="Basic and acidic residues" evidence="1">
    <location>
        <begin position="443"/>
        <end position="458"/>
    </location>
</feature>
<name>A0A836KC07_LEIEN</name>
<evidence type="ECO:0000256" key="1">
    <source>
        <dbReference type="SAM" id="MobiDB-lite"/>
    </source>
</evidence>
<reference evidence="2 3" key="1">
    <citation type="submission" date="2021-02" db="EMBL/GenBank/DDBJ databases">
        <title>Leishmania (Mundinia) enrietti genome sequencing and assembly.</title>
        <authorList>
            <person name="Almutairi H."/>
            <person name="Gatherer D."/>
        </authorList>
    </citation>
    <scope>NUCLEOTIDE SEQUENCE [LARGE SCALE GENOMIC DNA]</scope>
    <source>
        <strain evidence="2">CUR178</strain>
    </source>
</reference>
<dbReference type="EMBL" id="JAFHKP010000032">
    <property type="protein sequence ID" value="KAG5470824.1"/>
    <property type="molecule type" value="Genomic_DNA"/>
</dbReference>
<proteinExistence type="predicted"/>
<dbReference type="GeneID" id="94169401"/>
<protein>
    <submittedName>
        <fullName evidence="2">Uncharacterized protein</fullName>
    </submittedName>
</protein>
<feature type="region of interest" description="Disordered" evidence="1">
    <location>
        <begin position="424"/>
        <end position="461"/>
    </location>
</feature>
<organism evidence="2 3">
    <name type="scientific">Leishmania enriettii</name>
    <dbReference type="NCBI Taxonomy" id="5663"/>
    <lineage>
        <taxon>Eukaryota</taxon>
        <taxon>Discoba</taxon>
        <taxon>Euglenozoa</taxon>
        <taxon>Kinetoplastea</taxon>
        <taxon>Metakinetoplastina</taxon>
        <taxon>Trypanosomatida</taxon>
        <taxon>Trypanosomatidae</taxon>
        <taxon>Leishmaniinae</taxon>
        <taxon>Leishmania</taxon>
    </lineage>
</organism>
<dbReference type="RefSeq" id="XP_067689994.1">
    <property type="nucleotide sequence ID" value="XM_067833891.1"/>
</dbReference>
<evidence type="ECO:0000313" key="2">
    <source>
        <dbReference type="EMBL" id="KAG5470824.1"/>
    </source>
</evidence>
<evidence type="ECO:0000313" key="3">
    <source>
        <dbReference type="Proteomes" id="UP000674179"/>
    </source>
</evidence>
<accession>A0A836KC07</accession>
<gene>
    <name evidence="2" type="ORF">CUR178_02128</name>
</gene>
<comment type="caution">
    <text evidence="2">The sequence shown here is derived from an EMBL/GenBank/DDBJ whole genome shotgun (WGS) entry which is preliminary data.</text>
</comment>